<organism evidence="2 3">
    <name type="scientific">Rhizobium glycinendophyticum</name>
    <dbReference type="NCBI Taxonomy" id="2589807"/>
    <lineage>
        <taxon>Bacteria</taxon>
        <taxon>Pseudomonadati</taxon>
        <taxon>Pseudomonadota</taxon>
        <taxon>Alphaproteobacteria</taxon>
        <taxon>Hyphomicrobiales</taxon>
        <taxon>Rhizobiaceae</taxon>
        <taxon>Rhizobium/Agrobacterium group</taxon>
        <taxon>Rhizobium</taxon>
    </lineage>
</organism>
<name>A0A504UC02_9HYPH</name>
<dbReference type="Pfam" id="PF11412">
    <property type="entry name" value="DsbD_N"/>
    <property type="match status" value="1"/>
</dbReference>
<feature type="domain" description="Thiol:disulfide interchange protein DsbD N-terminal" evidence="1">
    <location>
        <begin position="38"/>
        <end position="139"/>
    </location>
</feature>
<dbReference type="InterPro" id="IPR028250">
    <property type="entry name" value="DsbDN"/>
</dbReference>
<sequence length="262" mass="27348">MAPLCLAAFTGVAQAASSDWAVNEGGRMRLVLLPAKDDGSREGVLLVEPKKGWITYWREPGDVGIPPSITPAPGSSFTVARVDFPVPKLLSTGDMQDVGYDHPVALPLQLANAGGDAPFKISAFVGVCQNICIPFQADLTVDPASQVGSDPQEVALVEDAKRQLPPGPSTDFQVTRLVMQPDLKSLSVSLRLPSGAPAPQVIISGPVGHVYVDGKPSAGAAGETVVTVPIGKLPKGYTMAGKRWGILVVAGDRAMETTLAFD</sequence>
<protein>
    <recommendedName>
        <fullName evidence="1">Thiol:disulfide interchange protein DsbD N-terminal domain-containing protein</fullName>
    </recommendedName>
</protein>
<dbReference type="EMBL" id="VFYP01000001">
    <property type="protein sequence ID" value="TPP12039.1"/>
    <property type="molecule type" value="Genomic_DNA"/>
</dbReference>
<comment type="caution">
    <text evidence="2">The sequence shown here is derived from an EMBL/GenBank/DDBJ whole genome shotgun (WGS) entry which is preliminary data.</text>
</comment>
<dbReference type="OrthoDB" id="9811036at2"/>
<dbReference type="Proteomes" id="UP000316429">
    <property type="component" value="Unassembled WGS sequence"/>
</dbReference>
<gene>
    <name evidence="2" type="ORF">FJQ55_04915</name>
</gene>
<reference evidence="2 3" key="1">
    <citation type="submission" date="2019-06" db="EMBL/GenBank/DDBJ databases">
        <title>Rhizobium sp. CL12 isolated from roots of soybean.</title>
        <authorList>
            <person name="Wang C."/>
        </authorList>
    </citation>
    <scope>NUCLEOTIDE SEQUENCE [LARGE SCALE GENOMIC DNA]</scope>
    <source>
        <strain evidence="2 3">CL12</strain>
    </source>
</reference>
<proteinExistence type="predicted"/>
<accession>A0A504UC02</accession>
<evidence type="ECO:0000313" key="3">
    <source>
        <dbReference type="Proteomes" id="UP000316429"/>
    </source>
</evidence>
<evidence type="ECO:0000259" key="1">
    <source>
        <dbReference type="Pfam" id="PF11412"/>
    </source>
</evidence>
<evidence type="ECO:0000313" key="2">
    <source>
        <dbReference type="EMBL" id="TPP12039.1"/>
    </source>
</evidence>
<dbReference type="AlphaFoldDB" id="A0A504UC02"/>
<keyword evidence="3" id="KW-1185">Reference proteome</keyword>